<accession>A0A6L7GNX3</accession>
<feature type="region of interest" description="Disordered" evidence="1">
    <location>
        <begin position="175"/>
        <end position="209"/>
    </location>
</feature>
<evidence type="ECO:0000256" key="1">
    <source>
        <dbReference type="SAM" id="MobiDB-lite"/>
    </source>
</evidence>
<protein>
    <submittedName>
        <fullName evidence="2">Uncharacterized protein</fullName>
    </submittedName>
</protein>
<organism evidence="2 3">
    <name type="scientific">Gordonia mangrovi</name>
    <dbReference type="NCBI Taxonomy" id="2665643"/>
    <lineage>
        <taxon>Bacteria</taxon>
        <taxon>Bacillati</taxon>
        <taxon>Actinomycetota</taxon>
        <taxon>Actinomycetes</taxon>
        <taxon>Mycobacteriales</taxon>
        <taxon>Gordoniaceae</taxon>
        <taxon>Gordonia</taxon>
    </lineage>
</organism>
<gene>
    <name evidence="2" type="ORF">GIY30_06065</name>
</gene>
<evidence type="ECO:0000313" key="2">
    <source>
        <dbReference type="EMBL" id="MXP20921.1"/>
    </source>
</evidence>
<sequence>MIPSRPVFQTWKVDQLVACGDDLETKAADLDDLGSGLGHRIRAMGPAGGPSGHWTGLAYEAAVDGVERGEGSARAVSNIATSSVVGIEKYGPALAHSARVISDLVRTIESGDLFVTDDWVVLVREKLMSPAMAKLMVLAATGFQDQLNPNLMDLGHADYDLGNYIRRQIQLADPDLPDLPGDAHAPKDFTTDAYSDDSRAEDPTLGRENQRKRLAEHMLGTVVDKETVAKDGTTVTTLRMLDGSRQVYTDAHHGGSGDTFDLYNEKGMLISSRVTNSDGSTTTTLMREGKSPVVVTETRGRQATAEVDGVRVQVPNSDQVAQALAGGGLAALEPHVSDGLPYLSAAQAEKLQVGAKAAGPALNILGTAVAVVDAKSGYDRCVAGTTGAVTLTGDLAVSAMMSETAGAARLFGVGAVSGLVFGVVGNLVGQAVCK</sequence>
<proteinExistence type="predicted"/>
<evidence type="ECO:0000313" key="3">
    <source>
        <dbReference type="Proteomes" id="UP000475545"/>
    </source>
</evidence>
<dbReference type="AlphaFoldDB" id="A0A6L7GNX3"/>
<keyword evidence="3" id="KW-1185">Reference proteome</keyword>
<feature type="compositionally biased region" description="Basic and acidic residues" evidence="1">
    <location>
        <begin position="184"/>
        <end position="209"/>
    </location>
</feature>
<name>A0A6L7GNX3_9ACTN</name>
<reference evidence="2 3" key="1">
    <citation type="submission" date="2019-11" db="EMBL/GenBank/DDBJ databases">
        <title>Gordonia sp. nov., a novel actinobacterium isolated from mangrove soil in Hainan.</title>
        <authorList>
            <person name="Huang X."/>
            <person name="Xie Y."/>
            <person name="Chu X."/>
            <person name="Xiao K."/>
        </authorList>
    </citation>
    <scope>NUCLEOTIDE SEQUENCE [LARGE SCALE GENOMIC DNA]</scope>
    <source>
        <strain evidence="2 3">HNM0687</strain>
    </source>
</reference>
<dbReference type="EMBL" id="WMBR01000001">
    <property type="protein sequence ID" value="MXP20921.1"/>
    <property type="molecule type" value="Genomic_DNA"/>
</dbReference>
<dbReference type="RefSeq" id="WP_160900990.1">
    <property type="nucleotide sequence ID" value="NZ_CP102850.1"/>
</dbReference>
<comment type="caution">
    <text evidence="2">The sequence shown here is derived from an EMBL/GenBank/DDBJ whole genome shotgun (WGS) entry which is preliminary data.</text>
</comment>
<dbReference type="Proteomes" id="UP000475545">
    <property type="component" value="Unassembled WGS sequence"/>
</dbReference>